<keyword evidence="2" id="KW-1185">Reference proteome</keyword>
<dbReference type="EMBL" id="MCFE01000461">
    <property type="protein sequence ID" value="ORX89275.1"/>
    <property type="molecule type" value="Genomic_DNA"/>
</dbReference>
<reference evidence="1 2" key="1">
    <citation type="submission" date="2016-07" db="EMBL/GenBank/DDBJ databases">
        <title>Pervasive Adenine N6-methylation of Active Genes in Fungi.</title>
        <authorList>
            <consortium name="DOE Joint Genome Institute"/>
            <person name="Mondo S.J."/>
            <person name="Dannebaum R.O."/>
            <person name="Kuo R.C."/>
            <person name="Labutti K."/>
            <person name="Haridas S."/>
            <person name="Kuo A."/>
            <person name="Salamov A."/>
            <person name="Ahrendt S.R."/>
            <person name="Lipzen A."/>
            <person name="Sullivan W."/>
            <person name="Andreopoulos W.B."/>
            <person name="Clum A."/>
            <person name="Lindquist E."/>
            <person name="Daum C."/>
            <person name="Ramamoorthy G.K."/>
            <person name="Gryganskyi A."/>
            <person name="Culley D."/>
            <person name="Magnuson J.K."/>
            <person name="James T.Y."/>
            <person name="O'Malley M.A."/>
            <person name="Stajich J.E."/>
            <person name="Spatafora J.W."/>
            <person name="Visel A."/>
            <person name="Grigoriev I.V."/>
        </authorList>
    </citation>
    <scope>NUCLEOTIDE SEQUENCE [LARGE SCALE GENOMIC DNA]</scope>
    <source>
        <strain evidence="1 2">CBS 931.73</strain>
    </source>
</reference>
<protein>
    <submittedName>
        <fullName evidence="1">Uncharacterized protein</fullName>
    </submittedName>
</protein>
<gene>
    <name evidence="1" type="ORF">K493DRAFT_305893</name>
</gene>
<evidence type="ECO:0000313" key="2">
    <source>
        <dbReference type="Proteomes" id="UP000193498"/>
    </source>
</evidence>
<sequence length="740" mass="85721">MKQEDRESFQKELLKHSRALKLPKGDIDEKWFERTVFEFGYFEVVNSFSSCFESLYSEAKQLALYERYVADFLFMMDLSKFEVSADRFIIATVENTCDRANTYYLEAPIAIEWKRSTRTFQNLHTSLNQRFKCIPYGVSITIDLNFLTNFFDSQRDIFKFSTDCIRSYVPRHWSRILDKNFNFSDSYFHKITHDELQIPALRCFNVNNAPSKLMEGLTRIMSTAALYDVQWHNLEGMSLEHKKKPYNLVDSFKYCINPEPKSDKGSNWEQIDIPILPLLQYSENITKFCPEYRILHVGSSQQLEGIDETQMCYQPRIKSALESSEILFMKMKFTENKKFKAPYLSVDTGLVDTLWVFVTYVNQYVKPFRDIKSTELSLRWNPMPDNFFSIAALHEALWIKLGKEIDIFDRKTIRNATSLSSQIEAARCDDLNFISSHGSGFLSMPNPNIALSVLNSTTADDKSQTEVEKANTFVFMDVDIDKPQGKSSLSSSESESFLVNRQIENIPQQRHSIWEDFEINSQIYKYISDIKIMYNHEVVKYLTTECKIELLERDLGSLMLPSESVEVPSPYFEVDLILDEVTAIVYYPLIKLSQKSTQATGETSKAITMFTQALISMRHKYENVWIILEGYVKTKHSYNDYLGFDPFAPYIQEAVTELHAFAACAQIAIDVNIQIVYSFSPQDSARLARTIGDITLANVPPSKPSRKHQVSDGWQLKEGWLSREWLFEEESTVNSIIIVP</sequence>
<dbReference type="Proteomes" id="UP000193498">
    <property type="component" value="Unassembled WGS sequence"/>
</dbReference>
<dbReference type="OrthoDB" id="2422840at2759"/>
<evidence type="ECO:0000313" key="1">
    <source>
        <dbReference type="EMBL" id="ORX89275.1"/>
    </source>
</evidence>
<organism evidence="1 2">
    <name type="scientific">Basidiobolus meristosporus CBS 931.73</name>
    <dbReference type="NCBI Taxonomy" id="1314790"/>
    <lineage>
        <taxon>Eukaryota</taxon>
        <taxon>Fungi</taxon>
        <taxon>Fungi incertae sedis</taxon>
        <taxon>Zoopagomycota</taxon>
        <taxon>Entomophthoromycotina</taxon>
        <taxon>Basidiobolomycetes</taxon>
        <taxon>Basidiobolales</taxon>
        <taxon>Basidiobolaceae</taxon>
        <taxon>Basidiobolus</taxon>
    </lineage>
</organism>
<comment type="caution">
    <text evidence="1">The sequence shown here is derived from an EMBL/GenBank/DDBJ whole genome shotgun (WGS) entry which is preliminary data.</text>
</comment>
<name>A0A1Y1XUB8_9FUNG</name>
<dbReference type="AlphaFoldDB" id="A0A1Y1XUB8"/>
<dbReference type="STRING" id="1314790.A0A1Y1XUB8"/>
<dbReference type="InParanoid" id="A0A1Y1XUB8"/>
<accession>A0A1Y1XUB8</accession>
<proteinExistence type="predicted"/>